<protein>
    <recommendedName>
        <fullName evidence="4">Lipoprotein</fullName>
    </recommendedName>
</protein>
<proteinExistence type="predicted"/>
<dbReference type="AlphaFoldDB" id="A0A1C7DMB4"/>
<dbReference type="OrthoDB" id="2428534at2"/>
<dbReference type="RefSeq" id="WP_065527835.1">
    <property type="nucleotide sequence ID" value="NZ_CP016537.2"/>
</dbReference>
<evidence type="ECO:0000256" key="1">
    <source>
        <dbReference type="SAM" id="MobiDB-lite"/>
    </source>
</evidence>
<dbReference type="KEGG" id="phc:BBI08_01280"/>
<sequence>MKKLWAIGLSATFLLTACSEEEATEPKETTTSTDTSDDTSEVKKEMMKFYMSIPNTINAVDADLNKFEMDQAEEALPKGEELQQMKDAAISASNEAANAVDSLEIPETLKDQEEEITSAFSAMRESYELKTEELSKETPSFEAANEKFNEADAQLNEILEELGLAASSIYNEVSQ</sequence>
<name>A0A1C7DMB4_9BACL</name>
<dbReference type="Proteomes" id="UP000092687">
    <property type="component" value="Chromosome"/>
</dbReference>
<reference evidence="3" key="1">
    <citation type="submission" date="2016-07" db="EMBL/GenBank/DDBJ databases">
        <authorList>
            <person name="See-Too W.S."/>
        </authorList>
    </citation>
    <scope>NUCLEOTIDE SEQUENCE [LARGE SCALE GENOMIC DNA]</scope>
    <source>
        <strain evidence="3">DSM 24743</strain>
    </source>
</reference>
<gene>
    <name evidence="2" type="ORF">BBI08_01280</name>
</gene>
<dbReference type="EMBL" id="CP016537">
    <property type="protein sequence ID" value="ANU12567.1"/>
    <property type="molecule type" value="Genomic_DNA"/>
</dbReference>
<dbReference type="PROSITE" id="PS51257">
    <property type="entry name" value="PROKAR_LIPOPROTEIN"/>
    <property type="match status" value="1"/>
</dbReference>
<organism evidence="2 3">
    <name type="scientific">Planococcus halocryophilus</name>
    <dbReference type="NCBI Taxonomy" id="1215089"/>
    <lineage>
        <taxon>Bacteria</taxon>
        <taxon>Bacillati</taxon>
        <taxon>Bacillota</taxon>
        <taxon>Bacilli</taxon>
        <taxon>Bacillales</taxon>
        <taxon>Caryophanaceae</taxon>
        <taxon>Planococcus</taxon>
    </lineage>
</organism>
<feature type="region of interest" description="Disordered" evidence="1">
    <location>
        <begin position="19"/>
        <end position="40"/>
    </location>
</feature>
<keyword evidence="3" id="KW-1185">Reference proteome</keyword>
<evidence type="ECO:0000313" key="3">
    <source>
        <dbReference type="Proteomes" id="UP000092687"/>
    </source>
</evidence>
<reference evidence="3" key="2">
    <citation type="submission" date="2016-10" db="EMBL/GenBank/DDBJ databases">
        <authorList>
            <person name="See-Too W.S."/>
        </authorList>
    </citation>
    <scope>NUCLEOTIDE SEQUENCE [LARGE SCALE GENOMIC DNA]</scope>
    <source>
        <strain evidence="3">DSM 24743</strain>
    </source>
</reference>
<evidence type="ECO:0000313" key="2">
    <source>
        <dbReference type="EMBL" id="ANU12567.1"/>
    </source>
</evidence>
<accession>A0A1C7DMB4</accession>
<evidence type="ECO:0008006" key="4">
    <source>
        <dbReference type="Google" id="ProtNLM"/>
    </source>
</evidence>